<gene>
    <name evidence="3" type="ORF">PQU94_03790</name>
</gene>
<keyword evidence="1" id="KW-0472">Membrane</keyword>
<evidence type="ECO:0000256" key="1">
    <source>
        <dbReference type="SAM" id="Phobius"/>
    </source>
</evidence>
<feature type="transmembrane region" description="Helical" evidence="1">
    <location>
        <begin position="6"/>
        <end position="25"/>
    </location>
</feature>
<keyword evidence="1" id="KW-0812">Transmembrane</keyword>
<dbReference type="InterPro" id="IPR026881">
    <property type="entry name" value="WYL_dom"/>
</dbReference>
<feature type="domain" description="WYL" evidence="2">
    <location>
        <begin position="75"/>
        <end position="122"/>
    </location>
</feature>
<keyword evidence="4" id="KW-1185">Reference proteome</keyword>
<evidence type="ECO:0000313" key="4">
    <source>
        <dbReference type="Proteomes" id="UP001216595"/>
    </source>
</evidence>
<protein>
    <recommendedName>
        <fullName evidence="2">WYL domain-containing protein</fullName>
    </recommendedName>
</protein>
<dbReference type="RefSeq" id="WP_272740171.1">
    <property type="nucleotide sequence ID" value="NZ_JAQQKW010000002.1"/>
</dbReference>
<evidence type="ECO:0000259" key="2">
    <source>
        <dbReference type="Pfam" id="PF13280"/>
    </source>
</evidence>
<reference evidence="3 4" key="1">
    <citation type="submission" date="2023-01" db="EMBL/GenBank/DDBJ databases">
        <title>Novel species of the genus Asticcacaulis isolated from rivers.</title>
        <authorList>
            <person name="Lu H."/>
        </authorList>
    </citation>
    <scope>NUCLEOTIDE SEQUENCE [LARGE SCALE GENOMIC DNA]</scope>
    <source>
        <strain evidence="3 4">DXS10W</strain>
    </source>
</reference>
<proteinExistence type="predicted"/>
<dbReference type="Pfam" id="PF13280">
    <property type="entry name" value="WYL"/>
    <property type="match status" value="1"/>
</dbReference>
<comment type="caution">
    <text evidence="3">The sequence shown here is derived from an EMBL/GenBank/DDBJ whole genome shotgun (WGS) entry which is preliminary data.</text>
</comment>
<keyword evidence="1" id="KW-1133">Transmembrane helix</keyword>
<accession>A0ABT5IBQ9</accession>
<name>A0ABT5IBQ9_9CAUL</name>
<dbReference type="Proteomes" id="UP001216595">
    <property type="component" value="Unassembled WGS sequence"/>
</dbReference>
<organism evidence="3 4">
    <name type="scientific">Asticcacaulis currens</name>
    <dbReference type="NCBI Taxonomy" id="2984210"/>
    <lineage>
        <taxon>Bacteria</taxon>
        <taxon>Pseudomonadati</taxon>
        <taxon>Pseudomonadota</taxon>
        <taxon>Alphaproteobacteria</taxon>
        <taxon>Caulobacterales</taxon>
        <taxon>Caulobacteraceae</taxon>
        <taxon>Asticcacaulis</taxon>
    </lineage>
</organism>
<evidence type="ECO:0000313" key="3">
    <source>
        <dbReference type="EMBL" id="MDC7693403.1"/>
    </source>
</evidence>
<sequence>MTVTTLIAFLAGFIAGVALTYLIVIKGREVPAEALRNPSKYKRADPEVARTLDEHDRDMAATDPRWIEGEEGEFANFTYADRDGVVTERRVSNWRSHGAYIEGVCLNRQEERTFRKDRITGWSVQSQSEVPAFG</sequence>
<dbReference type="EMBL" id="JAQQKW010000002">
    <property type="protein sequence ID" value="MDC7693403.1"/>
    <property type="molecule type" value="Genomic_DNA"/>
</dbReference>